<name>A0A7W6DRL8_9RHOB</name>
<dbReference type="RefSeq" id="WP_183962533.1">
    <property type="nucleotide sequence ID" value="NZ_BAABBZ010000012.1"/>
</dbReference>
<feature type="region of interest" description="Disordered" evidence="1">
    <location>
        <begin position="1"/>
        <end position="40"/>
    </location>
</feature>
<evidence type="ECO:0000256" key="1">
    <source>
        <dbReference type="SAM" id="MobiDB-lite"/>
    </source>
</evidence>
<reference evidence="2 3" key="1">
    <citation type="submission" date="2020-08" db="EMBL/GenBank/DDBJ databases">
        <title>Genomic Encyclopedia of Type Strains, Phase IV (KMG-IV): sequencing the most valuable type-strain genomes for metagenomic binning, comparative biology and taxonomic classification.</title>
        <authorList>
            <person name="Goeker M."/>
        </authorList>
    </citation>
    <scope>NUCLEOTIDE SEQUENCE [LARGE SCALE GENOMIC DNA]</scope>
    <source>
        <strain evidence="2 3">DSM 102235</strain>
    </source>
</reference>
<sequence length="102" mass="10623">MSASKNPIRNGSGMEKATAHARDAVDSARESLEGGYTEAREHAARAFDAASESVEAAYEESALAVRDAHGQLETMVRNNPTTALLGAAGVGLLVGLALKARR</sequence>
<proteinExistence type="predicted"/>
<organism evidence="2 3">
    <name type="scientific">Sagittula marina</name>
    <dbReference type="NCBI Taxonomy" id="943940"/>
    <lineage>
        <taxon>Bacteria</taxon>
        <taxon>Pseudomonadati</taxon>
        <taxon>Pseudomonadota</taxon>
        <taxon>Alphaproteobacteria</taxon>
        <taxon>Rhodobacterales</taxon>
        <taxon>Roseobacteraceae</taxon>
        <taxon>Sagittula</taxon>
    </lineage>
</organism>
<evidence type="ECO:0000313" key="2">
    <source>
        <dbReference type="EMBL" id="MBB3983894.1"/>
    </source>
</evidence>
<accession>A0A7W6DRL8</accession>
<comment type="caution">
    <text evidence="2">The sequence shown here is derived from an EMBL/GenBank/DDBJ whole genome shotgun (WGS) entry which is preliminary data.</text>
</comment>
<dbReference type="AlphaFoldDB" id="A0A7W6DRL8"/>
<dbReference type="EMBL" id="JACIEJ010000001">
    <property type="protein sequence ID" value="MBB3983894.1"/>
    <property type="molecule type" value="Genomic_DNA"/>
</dbReference>
<gene>
    <name evidence="2" type="ORF">GGQ68_000205</name>
</gene>
<feature type="compositionally biased region" description="Basic and acidic residues" evidence="1">
    <location>
        <begin position="17"/>
        <end position="40"/>
    </location>
</feature>
<protein>
    <submittedName>
        <fullName evidence="2">ElaB/YqjD/DUF883 family membrane-anchored ribosome-binding protein</fullName>
    </submittedName>
</protein>
<dbReference type="Proteomes" id="UP000541426">
    <property type="component" value="Unassembled WGS sequence"/>
</dbReference>
<evidence type="ECO:0000313" key="3">
    <source>
        <dbReference type="Proteomes" id="UP000541426"/>
    </source>
</evidence>
<keyword evidence="3" id="KW-1185">Reference proteome</keyword>